<evidence type="ECO:0000256" key="8">
    <source>
        <dbReference type="ARBA" id="ARBA00023242"/>
    </source>
</evidence>
<dbReference type="PROSITE" id="PS00027">
    <property type="entry name" value="HOMEOBOX_1"/>
    <property type="match status" value="1"/>
</dbReference>
<dbReference type="PROSITE" id="PS51496">
    <property type="entry name" value="CVC"/>
    <property type="match status" value="1"/>
</dbReference>
<feature type="compositionally biased region" description="Low complexity" evidence="11">
    <location>
        <begin position="335"/>
        <end position="347"/>
    </location>
</feature>
<accession>A0A433U1I5</accession>
<feature type="DNA-binding region" description="Homeobox" evidence="9">
    <location>
        <begin position="11"/>
        <end position="70"/>
    </location>
</feature>
<dbReference type="PANTHER" id="PTHR46892">
    <property type="entry name" value="VISUAL SYSTEM HOMEOBOX 2"/>
    <property type="match status" value="1"/>
</dbReference>
<keyword evidence="8 9" id="KW-0539">Nucleus</keyword>
<feature type="compositionally biased region" description="Basic residues" evidence="11">
    <location>
        <begin position="262"/>
        <end position="274"/>
    </location>
</feature>
<gene>
    <name evidence="14" type="ORF">EGW08_004595</name>
</gene>
<dbReference type="Proteomes" id="UP000271974">
    <property type="component" value="Unassembled WGS sequence"/>
</dbReference>
<comment type="subcellular location">
    <subcellularLocation>
        <location evidence="1 9 10">Nucleus</location>
    </subcellularLocation>
</comment>
<evidence type="ECO:0000256" key="10">
    <source>
        <dbReference type="RuleBase" id="RU000682"/>
    </source>
</evidence>
<proteinExistence type="inferred from homology"/>
<keyword evidence="7" id="KW-0804">Transcription</keyword>
<evidence type="ECO:0000256" key="2">
    <source>
        <dbReference type="ARBA" id="ARBA00005733"/>
    </source>
</evidence>
<dbReference type="EMBL" id="RQTK01000104">
    <property type="protein sequence ID" value="RUS87672.1"/>
    <property type="molecule type" value="Genomic_DNA"/>
</dbReference>
<evidence type="ECO:0000256" key="7">
    <source>
        <dbReference type="ARBA" id="ARBA00023163"/>
    </source>
</evidence>
<comment type="caution">
    <text evidence="14">The sequence shown here is derived from an EMBL/GenBank/DDBJ whole genome shotgun (WGS) entry which is preliminary data.</text>
</comment>
<feature type="region of interest" description="Disordered" evidence="11">
    <location>
        <begin position="559"/>
        <end position="601"/>
    </location>
</feature>
<dbReference type="PROSITE" id="PS50071">
    <property type="entry name" value="HOMEOBOX_2"/>
    <property type="match status" value="1"/>
</dbReference>
<evidence type="ECO:0000256" key="5">
    <source>
        <dbReference type="ARBA" id="ARBA00023125"/>
    </source>
</evidence>
<dbReference type="InterPro" id="IPR023339">
    <property type="entry name" value="CVC"/>
</dbReference>
<dbReference type="GO" id="GO:0005634">
    <property type="term" value="C:nucleus"/>
    <property type="evidence" value="ECO:0007669"/>
    <property type="project" value="UniProtKB-SubCell"/>
</dbReference>
<dbReference type="CDD" id="cd00086">
    <property type="entry name" value="homeodomain"/>
    <property type="match status" value="1"/>
</dbReference>
<evidence type="ECO:0000256" key="1">
    <source>
        <dbReference type="ARBA" id="ARBA00004123"/>
    </source>
</evidence>
<evidence type="ECO:0000256" key="11">
    <source>
        <dbReference type="SAM" id="MobiDB-lite"/>
    </source>
</evidence>
<comment type="similarity">
    <text evidence="2">Belongs to the paired homeobox family.</text>
</comment>
<keyword evidence="15" id="KW-1185">Reference proteome</keyword>
<dbReference type="InterPro" id="IPR017970">
    <property type="entry name" value="Homeobox_CS"/>
</dbReference>
<dbReference type="OrthoDB" id="6154102at2759"/>
<dbReference type="FunFam" id="1.10.10.60:FF:000065">
    <property type="entry name" value="Visual system homeobox 1"/>
    <property type="match status" value="1"/>
</dbReference>
<evidence type="ECO:0000313" key="14">
    <source>
        <dbReference type="EMBL" id="RUS87672.1"/>
    </source>
</evidence>
<sequence>MHGQSKKKKKKRRHRTIFTSYQLDELEKAFKDAHYPDVQTREVLAMKTSLPEDRIQVWFQNRRAKWRKTEKTWGRSSIMAEYGLYGAMVRHSLPLPETIVKSAKDGVLESSAPWLLSMYRKSIEGEGENSPDSNSRSTSDGQNGEDTTTRPASADDEKLCTDFRSESIAALRARAQEFTAKQMDRGEKRESDHRDCKSRRCQDTVDVTNSDDDSSCLSDDDTEADNDNREAKRYCFENGNADNKSNSRIVSFEEKDSNETKTKKKESSKRRKIGKHDEGGQMYKGCDDGGHMSGEVIHDESPKTANGTHQISKNKRQKKGRKSGEALEHQDQKGESTTPGTMSSSTGNHQIPPKQLVRSTEHQRHSGLNAHGSEVLNTEQLNGNSVNKFHFDRFAMKMQQICAMSGGDTQQRASPPKPFMANPFSSNSFMGFHGNDTNSRNFHLLQSGILGPSPFHLLSNKIASLGQADIPYPFNPHQSAQHSADSDITSASQKAPHFPMQFGAPQQWGNPFASWFSGKLSQETIMTSSPFATAAYAFGFPEGGKLPVSISGVPSVSEGGVFPPRPGPFHPVGRRLSAPSSELSLGEATSPLPAPSSVVAL</sequence>
<feature type="region of interest" description="Disordered" evidence="11">
    <location>
        <begin position="238"/>
        <end position="376"/>
    </location>
</feature>
<dbReference type="InterPro" id="IPR001356">
    <property type="entry name" value="HD"/>
</dbReference>
<evidence type="ECO:0008006" key="16">
    <source>
        <dbReference type="Google" id="ProtNLM"/>
    </source>
</evidence>
<dbReference type="SUPFAM" id="SSF46689">
    <property type="entry name" value="Homeodomain-like"/>
    <property type="match status" value="1"/>
</dbReference>
<dbReference type="InterPro" id="IPR009057">
    <property type="entry name" value="Homeodomain-like_sf"/>
</dbReference>
<dbReference type="Gene3D" id="1.10.10.60">
    <property type="entry name" value="Homeodomain-like"/>
    <property type="match status" value="1"/>
</dbReference>
<reference evidence="14 15" key="1">
    <citation type="submission" date="2019-01" db="EMBL/GenBank/DDBJ databases">
        <title>A draft genome assembly of the solar-powered sea slug Elysia chlorotica.</title>
        <authorList>
            <person name="Cai H."/>
            <person name="Li Q."/>
            <person name="Fang X."/>
            <person name="Li J."/>
            <person name="Curtis N.E."/>
            <person name="Altenburger A."/>
            <person name="Shibata T."/>
            <person name="Feng M."/>
            <person name="Maeda T."/>
            <person name="Schwartz J.A."/>
            <person name="Shigenobu S."/>
            <person name="Lundholm N."/>
            <person name="Nishiyama T."/>
            <person name="Yang H."/>
            <person name="Hasebe M."/>
            <person name="Li S."/>
            <person name="Pierce S.K."/>
            <person name="Wang J."/>
        </authorList>
    </citation>
    <scope>NUCLEOTIDE SEQUENCE [LARGE SCALE GENOMIC DNA]</scope>
    <source>
        <strain evidence="14">EC2010</strain>
        <tissue evidence="14">Whole organism of an adult</tissue>
    </source>
</reference>
<feature type="compositionally biased region" description="Basic and acidic residues" evidence="11">
    <location>
        <begin position="182"/>
        <end position="203"/>
    </location>
</feature>
<feature type="compositionally biased region" description="Polar residues" evidence="11">
    <location>
        <begin position="130"/>
        <end position="151"/>
    </location>
</feature>
<evidence type="ECO:0000256" key="3">
    <source>
        <dbReference type="ARBA" id="ARBA00022473"/>
    </source>
</evidence>
<keyword evidence="4" id="KW-0805">Transcription regulation</keyword>
<organism evidence="14 15">
    <name type="scientific">Elysia chlorotica</name>
    <name type="common">Eastern emerald elysia</name>
    <name type="synonym">Sea slug</name>
    <dbReference type="NCBI Taxonomy" id="188477"/>
    <lineage>
        <taxon>Eukaryota</taxon>
        <taxon>Metazoa</taxon>
        <taxon>Spiralia</taxon>
        <taxon>Lophotrochozoa</taxon>
        <taxon>Mollusca</taxon>
        <taxon>Gastropoda</taxon>
        <taxon>Heterobranchia</taxon>
        <taxon>Euthyneura</taxon>
        <taxon>Panpulmonata</taxon>
        <taxon>Sacoglossa</taxon>
        <taxon>Placobranchoidea</taxon>
        <taxon>Plakobranchidae</taxon>
        <taxon>Elysia</taxon>
    </lineage>
</organism>
<feature type="compositionally biased region" description="Basic and acidic residues" evidence="11">
    <location>
        <begin position="322"/>
        <end position="334"/>
    </location>
</feature>
<dbReference type="AlphaFoldDB" id="A0A433U1I5"/>
<feature type="region of interest" description="Disordered" evidence="11">
    <location>
        <begin position="124"/>
        <end position="159"/>
    </location>
</feature>
<evidence type="ECO:0000256" key="9">
    <source>
        <dbReference type="PROSITE-ProRule" id="PRU00108"/>
    </source>
</evidence>
<feature type="compositionally biased region" description="Polar residues" evidence="11">
    <location>
        <begin position="240"/>
        <end position="249"/>
    </location>
</feature>
<dbReference type="GO" id="GO:0000981">
    <property type="term" value="F:DNA-binding transcription factor activity, RNA polymerase II-specific"/>
    <property type="evidence" value="ECO:0007669"/>
    <property type="project" value="InterPro"/>
</dbReference>
<feature type="compositionally biased region" description="Acidic residues" evidence="11">
    <location>
        <begin position="209"/>
        <end position="225"/>
    </location>
</feature>
<evidence type="ECO:0000256" key="4">
    <source>
        <dbReference type="ARBA" id="ARBA00023015"/>
    </source>
</evidence>
<evidence type="ECO:0000259" key="13">
    <source>
        <dbReference type="PROSITE" id="PS51496"/>
    </source>
</evidence>
<evidence type="ECO:0000256" key="6">
    <source>
        <dbReference type="ARBA" id="ARBA00023155"/>
    </source>
</evidence>
<evidence type="ECO:0000313" key="15">
    <source>
        <dbReference type="Proteomes" id="UP000271974"/>
    </source>
</evidence>
<feature type="domain" description="CVC" evidence="13">
    <location>
        <begin position="71"/>
        <end position="124"/>
    </location>
</feature>
<dbReference type="PANTHER" id="PTHR46892:SF3">
    <property type="entry name" value="VISUAL SYSTEM HOMEOBOX 2"/>
    <property type="match status" value="1"/>
</dbReference>
<dbReference type="GO" id="GO:1990837">
    <property type="term" value="F:sequence-specific double-stranded DNA binding"/>
    <property type="evidence" value="ECO:0007669"/>
    <property type="project" value="TreeGrafter"/>
</dbReference>
<feature type="domain" description="Homeobox" evidence="12">
    <location>
        <begin position="9"/>
        <end position="69"/>
    </location>
</feature>
<feature type="compositionally biased region" description="Basic and acidic residues" evidence="11">
    <location>
        <begin position="251"/>
        <end position="261"/>
    </location>
</feature>
<name>A0A433U1I5_ELYCH</name>
<dbReference type="Pfam" id="PF00046">
    <property type="entry name" value="Homeodomain"/>
    <property type="match status" value="1"/>
</dbReference>
<keyword evidence="3" id="KW-0217">Developmental protein</keyword>
<feature type="compositionally biased region" description="Basic residues" evidence="11">
    <location>
        <begin position="312"/>
        <end position="321"/>
    </location>
</feature>
<dbReference type="InterPro" id="IPR052294">
    <property type="entry name" value="VSX_homeobox_regulators"/>
</dbReference>
<dbReference type="SMART" id="SM00389">
    <property type="entry name" value="HOX"/>
    <property type="match status" value="1"/>
</dbReference>
<feature type="region of interest" description="Disordered" evidence="11">
    <location>
        <begin position="179"/>
        <end position="225"/>
    </location>
</feature>
<dbReference type="STRING" id="188477.A0A433U1I5"/>
<keyword evidence="5 9" id="KW-0238">DNA-binding</keyword>
<feature type="compositionally biased region" description="Basic and acidic residues" evidence="11">
    <location>
        <begin position="275"/>
        <end position="302"/>
    </location>
</feature>
<keyword evidence="6 9" id="KW-0371">Homeobox</keyword>
<protein>
    <recommendedName>
        <fullName evidence="16">Homeobox protein CHX10</fullName>
    </recommendedName>
</protein>
<evidence type="ECO:0000259" key="12">
    <source>
        <dbReference type="PROSITE" id="PS50071"/>
    </source>
</evidence>